<evidence type="ECO:0000259" key="1">
    <source>
        <dbReference type="Pfam" id="PF02589"/>
    </source>
</evidence>
<dbReference type="PANTHER" id="PTHR36179:SF2">
    <property type="entry name" value="LUD DOMAIN-CONTAINING PROTEIN"/>
    <property type="match status" value="1"/>
</dbReference>
<reference evidence="2" key="2">
    <citation type="journal article" date="2021" name="PeerJ">
        <title>Extensive microbial diversity within the chicken gut microbiome revealed by metagenomics and culture.</title>
        <authorList>
            <person name="Gilroy R."/>
            <person name="Ravi A."/>
            <person name="Getino M."/>
            <person name="Pursley I."/>
            <person name="Horton D.L."/>
            <person name="Alikhan N.F."/>
            <person name="Baker D."/>
            <person name="Gharbi K."/>
            <person name="Hall N."/>
            <person name="Watson M."/>
            <person name="Adriaenssens E.M."/>
            <person name="Foster-Nyarko E."/>
            <person name="Jarju S."/>
            <person name="Secka A."/>
            <person name="Antonio M."/>
            <person name="Oren A."/>
            <person name="Chaudhuri R.R."/>
            <person name="La Ragione R."/>
            <person name="Hildebrand F."/>
            <person name="Pallen M.J."/>
        </authorList>
    </citation>
    <scope>NUCLEOTIDE SEQUENCE</scope>
    <source>
        <strain evidence="2">ChiBcec7-5410</strain>
    </source>
</reference>
<sequence length="222" mass="24240">MNEYLARTVRLRMEKTADNLRKNGFDVRILDTADEVVPVLREMIPDGAVVAHGGSMSLVECGVMELLRSGKYQYLDRDRAGITPEERVECMRQALLSDVYLASANALLESGMIYNVDGNGNRTAATLYGPKKVVYVVGQNKIVPDFDAAVDRVKKIACPANTMRLSCKTYCAEKGECVSCVNNGGIENGCGNTSICNDHVLIRRNNAPGRVTILLVGESLGY</sequence>
<dbReference type="InterPro" id="IPR037171">
    <property type="entry name" value="NagB/RpiA_transferase-like"/>
</dbReference>
<evidence type="ECO:0000313" key="3">
    <source>
        <dbReference type="Proteomes" id="UP000824160"/>
    </source>
</evidence>
<reference evidence="2" key="1">
    <citation type="submission" date="2020-10" db="EMBL/GenBank/DDBJ databases">
        <authorList>
            <person name="Gilroy R."/>
        </authorList>
    </citation>
    <scope>NUCLEOTIDE SEQUENCE</scope>
    <source>
        <strain evidence="2">ChiBcec7-5410</strain>
    </source>
</reference>
<dbReference type="Proteomes" id="UP000824160">
    <property type="component" value="Unassembled WGS sequence"/>
</dbReference>
<proteinExistence type="predicted"/>
<evidence type="ECO:0000313" key="2">
    <source>
        <dbReference type="EMBL" id="HIT94257.1"/>
    </source>
</evidence>
<protein>
    <submittedName>
        <fullName evidence="2">Lactate utilization protein</fullName>
    </submittedName>
</protein>
<dbReference type="Gene3D" id="3.40.50.10420">
    <property type="entry name" value="NagB/RpiA/CoA transferase-like"/>
    <property type="match status" value="1"/>
</dbReference>
<gene>
    <name evidence="2" type="ORF">IAC43_03660</name>
</gene>
<dbReference type="InterPro" id="IPR024185">
    <property type="entry name" value="FTHF_cligase-like_sf"/>
</dbReference>
<dbReference type="EMBL" id="DVLW01000099">
    <property type="protein sequence ID" value="HIT94257.1"/>
    <property type="molecule type" value="Genomic_DNA"/>
</dbReference>
<dbReference type="InterPro" id="IPR003741">
    <property type="entry name" value="LUD_dom"/>
</dbReference>
<name>A0A9D1KSK8_9FIRM</name>
<dbReference type="SUPFAM" id="SSF100950">
    <property type="entry name" value="NagB/RpiA/CoA transferase-like"/>
    <property type="match status" value="1"/>
</dbReference>
<dbReference type="AlphaFoldDB" id="A0A9D1KSK8"/>
<feature type="domain" description="LUD" evidence="1">
    <location>
        <begin position="13"/>
        <end position="216"/>
    </location>
</feature>
<dbReference type="PANTHER" id="PTHR36179">
    <property type="entry name" value="LUD_DOM DOMAIN-CONTAINING PROTEIN"/>
    <property type="match status" value="1"/>
</dbReference>
<dbReference type="Pfam" id="PF02589">
    <property type="entry name" value="LUD_dom"/>
    <property type="match status" value="1"/>
</dbReference>
<organism evidence="2 3">
    <name type="scientific">Candidatus Faecivivens stercoripullorum</name>
    <dbReference type="NCBI Taxonomy" id="2840805"/>
    <lineage>
        <taxon>Bacteria</taxon>
        <taxon>Bacillati</taxon>
        <taxon>Bacillota</taxon>
        <taxon>Clostridia</taxon>
        <taxon>Eubacteriales</taxon>
        <taxon>Oscillospiraceae</taxon>
        <taxon>Oscillospiraceae incertae sedis</taxon>
        <taxon>Candidatus Faecivivens</taxon>
    </lineage>
</organism>
<accession>A0A9D1KSK8</accession>
<comment type="caution">
    <text evidence="2">The sequence shown here is derived from an EMBL/GenBank/DDBJ whole genome shotgun (WGS) entry which is preliminary data.</text>
</comment>